<protein>
    <recommendedName>
        <fullName evidence="9">Transmembrane 9 superfamily member</fullName>
    </recommendedName>
</protein>
<feature type="transmembrane region" description="Helical" evidence="9">
    <location>
        <begin position="522"/>
        <end position="541"/>
    </location>
</feature>
<evidence type="ECO:0000256" key="2">
    <source>
        <dbReference type="ARBA" id="ARBA00004653"/>
    </source>
</evidence>
<keyword evidence="5 9" id="KW-0732">Signal</keyword>
<feature type="signal peptide" evidence="9">
    <location>
        <begin position="1"/>
        <end position="24"/>
    </location>
</feature>
<dbReference type="Proteomes" id="UP000239649">
    <property type="component" value="Unassembled WGS sequence"/>
</dbReference>
<keyword evidence="11" id="KW-1185">Reference proteome</keyword>
<evidence type="ECO:0000256" key="5">
    <source>
        <dbReference type="ARBA" id="ARBA00022729"/>
    </source>
</evidence>
<evidence type="ECO:0000256" key="7">
    <source>
        <dbReference type="ARBA" id="ARBA00022989"/>
    </source>
</evidence>
<accession>A0A2P6VQU7</accession>
<organism evidence="10 11">
    <name type="scientific">Micractinium conductrix</name>
    <dbReference type="NCBI Taxonomy" id="554055"/>
    <lineage>
        <taxon>Eukaryota</taxon>
        <taxon>Viridiplantae</taxon>
        <taxon>Chlorophyta</taxon>
        <taxon>core chlorophytes</taxon>
        <taxon>Trebouxiophyceae</taxon>
        <taxon>Chlorellales</taxon>
        <taxon>Chlorellaceae</taxon>
        <taxon>Chlorella clade</taxon>
        <taxon>Micractinium</taxon>
    </lineage>
</organism>
<keyword evidence="8 9" id="KW-0472">Membrane</keyword>
<dbReference type="InterPro" id="IPR036259">
    <property type="entry name" value="MFS_trans_sf"/>
</dbReference>
<dbReference type="AlphaFoldDB" id="A0A2P6VQU7"/>
<evidence type="ECO:0000256" key="9">
    <source>
        <dbReference type="RuleBase" id="RU363079"/>
    </source>
</evidence>
<evidence type="ECO:0000256" key="6">
    <source>
        <dbReference type="ARBA" id="ARBA00022753"/>
    </source>
</evidence>
<comment type="similarity">
    <text evidence="3 9">Belongs to the nonaspanin (TM9SF) (TC 9.A.2) family.</text>
</comment>
<keyword evidence="6" id="KW-0967">Endosome</keyword>
<comment type="subcellular location">
    <subcellularLocation>
        <location evidence="1">Endosome membrane</location>
        <topology evidence="1">Multi-pass membrane protein</topology>
    </subcellularLocation>
    <subcellularLocation>
        <location evidence="2">Golgi apparatus membrane</location>
        <topology evidence="2">Multi-pass membrane protein</topology>
    </subcellularLocation>
</comment>
<sequence length="592" mass="67574">MRGGLGLAALALLCLCAGLRGTAADEHNHRYQVGDTVTLWVNKVGPYNNPQETYNYYLLPFCKPKPADKLRHKWGGLGEVLQGNELIDSQLELKFRTDMPKRDICTMTLDDDKVEDFTEAVRRHYWYEFFADELPIWGFVGPPPEQTKGDSNVYIYTHKTFDIAYNGDRIIHINLTSESPQPLVSGATLSFTYQVQWKASSIPFVRRFERYLDFNFFEHQIHWFSISNSFMMVIFLTGLVSMILLRTLRKDYARYTQRGDHDDLESLERDMNEESGWKLVHGDVFRPPNYLELLSAFVGTGMQLALLVLSVILITIAGTLFVERGTIVTVFIICYALTSFVGGYVSGGYYARNEGKNWIQTMLLTACAFPVSCFSIAFVLNTIAIFYQSLAAVPFGSIVIVLLIWMFISFPLCLFGTVVGRNWAGAPDHPCRVKRIPSPIPDKKWFLRPAVIAFVGGLLPFGSIFIEMYFIFTSFWNYKVYYVYGFFLLVFLILLIVTVCVTIVGTYFLLNAENYHWHWTAFSAGASTSVYVMLYSIHYFVVKTKMTGFFQTAFYFGYTLMFCLGLSIMCGAVGYLGSLMFVRRIFHGLKCD</sequence>
<feature type="transmembrane region" description="Helical" evidence="9">
    <location>
        <begin position="363"/>
        <end position="386"/>
    </location>
</feature>
<dbReference type="OrthoDB" id="1666796at2759"/>
<evidence type="ECO:0000256" key="8">
    <source>
        <dbReference type="ARBA" id="ARBA00023136"/>
    </source>
</evidence>
<feature type="chain" id="PRO_5015022011" description="Transmembrane 9 superfamily member" evidence="9">
    <location>
        <begin position="25"/>
        <end position="592"/>
    </location>
</feature>
<comment type="caution">
    <text evidence="10">The sequence shown here is derived from an EMBL/GenBank/DDBJ whole genome shotgun (WGS) entry which is preliminary data.</text>
</comment>
<dbReference type="SUPFAM" id="SSF103473">
    <property type="entry name" value="MFS general substrate transporter"/>
    <property type="match status" value="1"/>
</dbReference>
<gene>
    <name evidence="10" type="primary">g809</name>
    <name evidence="10" type="ORF">C2E20_0809</name>
</gene>
<keyword evidence="4 9" id="KW-0812">Transmembrane</keyword>
<feature type="transmembrane region" description="Helical" evidence="9">
    <location>
        <begin position="293"/>
        <end position="321"/>
    </location>
</feature>
<evidence type="ECO:0000256" key="1">
    <source>
        <dbReference type="ARBA" id="ARBA00004337"/>
    </source>
</evidence>
<reference evidence="10 11" key="1">
    <citation type="journal article" date="2018" name="Plant J.">
        <title>Genome sequences of Chlorella sorokiniana UTEX 1602 and Micractinium conductrix SAG 241.80: implications to maltose excretion by a green alga.</title>
        <authorList>
            <person name="Arriola M.B."/>
            <person name="Velmurugan N."/>
            <person name="Zhang Y."/>
            <person name="Plunkett M.H."/>
            <person name="Hondzo H."/>
            <person name="Barney B.M."/>
        </authorList>
    </citation>
    <scope>NUCLEOTIDE SEQUENCE [LARGE SCALE GENOMIC DNA]</scope>
    <source>
        <strain evidence="10 11">SAG 241.80</strain>
    </source>
</reference>
<proteinExistence type="inferred from homology"/>
<feature type="transmembrane region" description="Helical" evidence="9">
    <location>
        <begin position="484"/>
        <end position="510"/>
    </location>
</feature>
<feature type="transmembrane region" description="Helical" evidence="9">
    <location>
        <begin position="445"/>
        <end position="472"/>
    </location>
</feature>
<dbReference type="EMBL" id="LHPF02000001">
    <property type="protein sequence ID" value="PSC76462.1"/>
    <property type="molecule type" value="Genomic_DNA"/>
</dbReference>
<feature type="transmembrane region" description="Helical" evidence="9">
    <location>
        <begin position="327"/>
        <end position="351"/>
    </location>
</feature>
<dbReference type="Pfam" id="PF02990">
    <property type="entry name" value="EMP70"/>
    <property type="match status" value="1"/>
</dbReference>
<keyword evidence="7 9" id="KW-1133">Transmembrane helix</keyword>
<name>A0A2P6VQU7_9CHLO</name>
<dbReference type="InterPro" id="IPR004240">
    <property type="entry name" value="EMP70"/>
</dbReference>
<dbReference type="GO" id="GO:0010008">
    <property type="term" value="C:endosome membrane"/>
    <property type="evidence" value="ECO:0007669"/>
    <property type="project" value="UniProtKB-SubCell"/>
</dbReference>
<dbReference type="PANTHER" id="PTHR10766:SF41">
    <property type="entry name" value="TRANSMEMBRANE 9 SUPERFAMILY MEMBER 3"/>
    <property type="match status" value="1"/>
</dbReference>
<dbReference type="GO" id="GO:0072657">
    <property type="term" value="P:protein localization to membrane"/>
    <property type="evidence" value="ECO:0007669"/>
    <property type="project" value="TreeGrafter"/>
</dbReference>
<evidence type="ECO:0000256" key="4">
    <source>
        <dbReference type="ARBA" id="ARBA00022692"/>
    </source>
</evidence>
<feature type="transmembrane region" description="Helical" evidence="9">
    <location>
        <begin position="398"/>
        <end position="424"/>
    </location>
</feature>
<evidence type="ECO:0000313" key="10">
    <source>
        <dbReference type="EMBL" id="PSC76462.1"/>
    </source>
</evidence>
<evidence type="ECO:0000256" key="3">
    <source>
        <dbReference type="ARBA" id="ARBA00005227"/>
    </source>
</evidence>
<feature type="transmembrane region" description="Helical" evidence="9">
    <location>
        <begin position="223"/>
        <end position="245"/>
    </location>
</feature>
<dbReference type="PANTHER" id="PTHR10766">
    <property type="entry name" value="TRANSMEMBRANE 9 SUPERFAMILY PROTEIN"/>
    <property type="match status" value="1"/>
</dbReference>
<feature type="transmembrane region" description="Helical" evidence="9">
    <location>
        <begin position="553"/>
        <end position="576"/>
    </location>
</feature>
<evidence type="ECO:0000313" key="11">
    <source>
        <dbReference type="Proteomes" id="UP000239649"/>
    </source>
</evidence>
<dbReference type="GO" id="GO:0000139">
    <property type="term" value="C:Golgi membrane"/>
    <property type="evidence" value="ECO:0007669"/>
    <property type="project" value="UniProtKB-SubCell"/>
</dbReference>